<organism evidence="1 2">
    <name type="scientific">Persicobacter psychrovividus</name>
    <dbReference type="NCBI Taxonomy" id="387638"/>
    <lineage>
        <taxon>Bacteria</taxon>
        <taxon>Pseudomonadati</taxon>
        <taxon>Bacteroidota</taxon>
        <taxon>Cytophagia</taxon>
        <taxon>Cytophagales</taxon>
        <taxon>Persicobacteraceae</taxon>
        <taxon>Persicobacter</taxon>
    </lineage>
</organism>
<dbReference type="EMBL" id="AP025292">
    <property type="protein sequence ID" value="BDC98659.1"/>
    <property type="molecule type" value="Genomic_DNA"/>
</dbReference>
<proteinExistence type="predicted"/>
<evidence type="ECO:0000313" key="1">
    <source>
        <dbReference type="EMBL" id="BDC98659.1"/>
    </source>
</evidence>
<protein>
    <submittedName>
        <fullName evidence="1">Uncharacterized protein</fullName>
    </submittedName>
</protein>
<keyword evidence="2" id="KW-1185">Reference proteome</keyword>
<dbReference type="Proteomes" id="UP001354989">
    <property type="component" value="Chromosome"/>
</dbReference>
<gene>
    <name evidence="1" type="ORF">PEPS_09400</name>
</gene>
<reference evidence="1 2" key="1">
    <citation type="submission" date="2021-12" db="EMBL/GenBank/DDBJ databases">
        <title>Genome sequencing of bacteria with rrn-lacking chromosome and rrn-plasmid.</title>
        <authorList>
            <person name="Anda M."/>
            <person name="Iwasaki W."/>
        </authorList>
    </citation>
    <scope>NUCLEOTIDE SEQUENCE [LARGE SCALE GENOMIC DNA]</scope>
    <source>
        <strain evidence="1 2">NBRC 101262</strain>
    </source>
</reference>
<name>A0ABM7VCJ5_9BACT</name>
<sequence length="283" mass="32856">MGELIYKLPDMKIKTDKEALAESIDYLHHLSQFLGIFGHTMVPEQADTSHTNMEWNDKEGRLYGQWSGGTPKIRMFLQFKDALLGMQTEQKTVLQPSESWSPKEIIQWMESRLAFLSNQPAKMKLDLPYDFKDFEVNDQPYIIPDNKYLCHWGRMLGQFQHVIDQLTKNEEHTGATRVWPHHFDLGNLIILSKNEQGEATETIGLGLAIPDHLSREPYGYINYFNKEKKLPTDRPSLVYGHWVDNGMQGIICPITEFHEDTIEQEKEIKKFLSEGIEAIKSMR</sequence>
<accession>A0ABM7VCJ5</accession>
<evidence type="ECO:0000313" key="2">
    <source>
        <dbReference type="Proteomes" id="UP001354989"/>
    </source>
</evidence>